<reference evidence="5 6" key="1">
    <citation type="submission" date="2020-04" db="EMBL/GenBank/DDBJ databases">
        <title>Thermobifida alba genome sequencing and assembly.</title>
        <authorList>
            <person name="Luzics S."/>
            <person name="Horvath B."/>
            <person name="Nagy I."/>
            <person name="Toth A."/>
            <person name="Nagy I."/>
            <person name="Kukolya J."/>
        </authorList>
    </citation>
    <scope>NUCLEOTIDE SEQUENCE [LARGE SCALE GENOMIC DNA]</scope>
    <source>
        <strain evidence="5 6">DSM 43795</strain>
    </source>
</reference>
<dbReference type="InterPro" id="IPR050261">
    <property type="entry name" value="FrsA_esterase"/>
</dbReference>
<dbReference type="InterPro" id="IPR013736">
    <property type="entry name" value="Xaa-Pro_dipept_C"/>
</dbReference>
<proteinExistence type="inferred from homology"/>
<dbReference type="RefSeq" id="WP_248591810.1">
    <property type="nucleotide sequence ID" value="NZ_BAABEB010000001.1"/>
</dbReference>
<keyword evidence="2" id="KW-0378">Hydrolase</keyword>
<accession>A0ABY4KWI7</accession>
<dbReference type="PANTHER" id="PTHR22946:SF9">
    <property type="entry name" value="POLYKETIDE TRANSFERASE AF380"/>
    <property type="match status" value="1"/>
</dbReference>
<dbReference type="InterPro" id="IPR029058">
    <property type="entry name" value="AB_hydrolase_fold"/>
</dbReference>
<dbReference type="Pfam" id="PF02129">
    <property type="entry name" value="Peptidase_S15"/>
    <property type="match status" value="1"/>
</dbReference>
<evidence type="ECO:0000256" key="1">
    <source>
        <dbReference type="ARBA" id="ARBA00008645"/>
    </source>
</evidence>
<dbReference type="SUPFAM" id="SSF49785">
    <property type="entry name" value="Galactose-binding domain-like"/>
    <property type="match status" value="1"/>
</dbReference>
<evidence type="ECO:0000313" key="6">
    <source>
        <dbReference type="Proteomes" id="UP000832041"/>
    </source>
</evidence>
<keyword evidence="3" id="KW-0732">Signal</keyword>
<dbReference type="InterPro" id="IPR000383">
    <property type="entry name" value="Xaa-Pro-like_dom"/>
</dbReference>
<dbReference type="Gene3D" id="2.60.120.260">
    <property type="entry name" value="Galactose-binding domain-like"/>
    <property type="match status" value="1"/>
</dbReference>
<gene>
    <name evidence="5" type="ORF">FOF52_00250</name>
</gene>
<organism evidence="5 6">
    <name type="scientific">Thermobifida alba</name>
    <name type="common">Thermomonospora alba</name>
    <dbReference type="NCBI Taxonomy" id="53522"/>
    <lineage>
        <taxon>Bacteria</taxon>
        <taxon>Bacillati</taxon>
        <taxon>Actinomycetota</taxon>
        <taxon>Actinomycetes</taxon>
        <taxon>Streptosporangiales</taxon>
        <taxon>Nocardiopsidaceae</taxon>
        <taxon>Thermobifida</taxon>
    </lineage>
</organism>
<dbReference type="Proteomes" id="UP000832041">
    <property type="component" value="Chromosome"/>
</dbReference>
<dbReference type="PANTHER" id="PTHR22946">
    <property type="entry name" value="DIENELACTONE HYDROLASE DOMAIN-CONTAINING PROTEIN-RELATED"/>
    <property type="match status" value="1"/>
</dbReference>
<feature type="signal peptide" evidence="3">
    <location>
        <begin position="1"/>
        <end position="27"/>
    </location>
</feature>
<evidence type="ECO:0000259" key="4">
    <source>
        <dbReference type="SMART" id="SM00939"/>
    </source>
</evidence>
<sequence length="532" mass="55961">MKRLSAVISATLVALLTATLLSPPAHATIGSTTQRVSIPVGDGVELSALVITPTGTPGPHPLLVMPSAWATNKLLYVGAAWKLARESGYQVVSYTSRGFNESGGEIEVAGPRDVADARAVIDWALTNTDADPDRVGMAGISYGAGISLLTAAEDDRVTVVGAMSGWADLAASIYPNETLSTQAIELLLSSADLLGRPGATLREMERGYRSGDVQPALDAAPVRSPATGIDALNANGTAVMIAHAWNDGIFPPSQMTDLYTALEGPKRLMLAPGDHATQEAFGAFGLPNETWESLRRWFDHHLRGVDNGIDAEPPVQVKPNSRGGSWSGYPDWASVTSAQTVYHLTKPAATWTNWRATGGLATEPATGWNYRIRTALGTTANSGALMLSGAVQQFADIPTGVSLPLVNRVYAGVWTGPALHGVTVSGTPRLRLTVTPNRSEASLFVYLYAVNSSGTGSLITHKPYTLRGATPGEARTVEIALEPVVWEVPSGHRLALVVDGQDLRYGSENGVGSTVTVSSPAADPSWLRVPTA</sequence>
<protein>
    <submittedName>
        <fullName evidence="5">X-Pro dipeptidyl-peptidase</fullName>
    </submittedName>
</protein>
<dbReference type="Pfam" id="PF08530">
    <property type="entry name" value="PepX_C"/>
    <property type="match status" value="1"/>
</dbReference>
<keyword evidence="6" id="KW-1185">Reference proteome</keyword>
<dbReference type="InterPro" id="IPR008979">
    <property type="entry name" value="Galactose-bd-like_sf"/>
</dbReference>
<name>A0ABY4KWI7_THEAE</name>
<feature type="domain" description="Xaa-Pro dipeptidyl-peptidase C-terminal" evidence="4">
    <location>
        <begin position="295"/>
        <end position="527"/>
    </location>
</feature>
<evidence type="ECO:0000313" key="5">
    <source>
        <dbReference type="EMBL" id="UPT19589.1"/>
    </source>
</evidence>
<dbReference type="SMART" id="SM00939">
    <property type="entry name" value="PepX_C"/>
    <property type="match status" value="1"/>
</dbReference>
<evidence type="ECO:0000256" key="2">
    <source>
        <dbReference type="ARBA" id="ARBA00022801"/>
    </source>
</evidence>
<feature type="chain" id="PRO_5046292344" evidence="3">
    <location>
        <begin position="28"/>
        <end position="532"/>
    </location>
</feature>
<dbReference type="Gene3D" id="3.40.50.1820">
    <property type="entry name" value="alpha/beta hydrolase"/>
    <property type="match status" value="2"/>
</dbReference>
<dbReference type="SUPFAM" id="SSF53474">
    <property type="entry name" value="alpha/beta-Hydrolases"/>
    <property type="match status" value="1"/>
</dbReference>
<comment type="similarity">
    <text evidence="1">Belongs to the AB hydrolase superfamily.</text>
</comment>
<dbReference type="EMBL" id="CP051627">
    <property type="protein sequence ID" value="UPT19589.1"/>
    <property type="molecule type" value="Genomic_DNA"/>
</dbReference>
<evidence type="ECO:0000256" key="3">
    <source>
        <dbReference type="SAM" id="SignalP"/>
    </source>
</evidence>